<organism evidence="2 3">
    <name type="scientific">Clostridium manihotivorum</name>
    <dbReference type="NCBI Taxonomy" id="2320868"/>
    <lineage>
        <taxon>Bacteria</taxon>
        <taxon>Bacillati</taxon>
        <taxon>Bacillota</taxon>
        <taxon>Clostridia</taxon>
        <taxon>Eubacteriales</taxon>
        <taxon>Clostridiaceae</taxon>
        <taxon>Clostridium</taxon>
    </lineage>
</organism>
<keyword evidence="1" id="KW-1133">Transmembrane helix</keyword>
<keyword evidence="1" id="KW-0472">Membrane</keyword>
<evidence type="ECO:0000256" key="1">
    <source>
        <dbReference type="SAM" id="Phobius"/>
    </source>
</evidence>
<dbReference type="KEGG" id="cmah:C1I91_23355"/>
<dbReference type="RefSeq" id="WP_128215057.1">
    <property type="nucleotide sequence ID" value="NZ_CP025746.1"/>
</dbReference>
<evidence type="ECO:0008006" key="4">
    <source>
        <dbReference type="Google" id="ProtNLM"/>
    </source>
</evidence>
<name>A0A3R5R159_9CLOT</name>
<sequence length="150" mass="17314">MNWFMILLLGIFIFMPIITLIHECGHLFFLKLFNDITDYRITLGSGKSILTLGNIEICPLYFFYGRITPDDISDSSKLHNILFQFGGILFSLISIILLFILNKLHLISDYVYTPFFDFSVWCTFTAIIPIKYPDGSISDGLRILRTIKDN</sequence>
<feature type="transmembrane region" description="Helical" evidence="1">
    <location>
        <begin position="6"/>
        <end position="29"/>
    </location>
</feature>
<accession>A0A3R5R159</accession>
<evidence type="ECO:0000313" key="2">
    <source>
        <dbReference type="EMBL" id="QAA34340.1"/>
    </source>
</evidence>
<dbReference type="OrthoDB" id="849477at2"/>
<reference evidence="2 3" key="1">
    <citation type="submission" date="2018-01" db="EMBL/GenBank/DDBJ databases">
        <title>Genome Sequencing and Assembly of Anaerobacter polyendosporus strain CT4.</title>
        <authorList>
            <person name="Tachaapaikoon C."/>
            <person name="Sutheeworapong S."/>
            <person name="Jenjaroenpun P."/>
            <person name="Wongsurawat T."/>
            <person name="Nookeaw I."/>
            <person name="Cheawchanlertfa P."/>
            <person name="Kosugi A."/>
            <person name="Cheevadhanarak S."/>
            <person name="Ratanakhanokchai K."/>
        </authorList>
    </citation>
    <scope>NUCLEOTIDE SEQUENCE [LARGE SCALE GENOMIC DNA]</scope>
    <source>
        <strain evidence="2 3">CT4</strain>
    </source>
</reference>
<protein>
    <recommendedName>
        <fullName evidence="4">Peptidase family M50</fullName>
    </recommendedName>
</protein>
<keyword evidence="1" id="KW-0812">Transmembrane</keyword>
<feature type="transmembrane region" description="Helical" evidence="1">
    <location>
        <begin position="82"/>
        <end position="101"/>
    </location>
</feature>
<dbReference type="AlphaFoldDB" id="A0A3R5R159"/>
<dbReference type="Proteomes" id="UP000286268">
    <property type="component" value="Chromosome"/>
</dbReference>
<evidence type="ECO:0000313" key="3">
    <source>
        <dbReference type="Proteomes" id="UP000286268"/>
    </source>
</evidence>
<dbReference type="EMBL" id="CP025746">
    <property type="protein sequence ID" value="QAA34340.1"/>
    <property type="molecule type" value="Genomic_DNA"/>
</dbReference>
<proteinExistence type="predicted"/>
<gene>
    <name evidence="2" type="ORF">C1I91_23355</name>
</gene>
<keyword evidence="3" id="KW-1185">Reference proteome</keyword>